<protein>
    <submittedName>
        <fullName evidence="2">Uncharacterized protein</fullName>
    </submittedName>
</protein>
<reference evidence="2" key="1">
    <citation type="journal article" date="2012" name="Science">
        <title>Fermentation, hydrogen, and sulfur metabolism in multiple uncultivated bacterial phyla.</title>
        <authorList>
            <person name="Wrighton K.C."/>
            <person name="Thomas B.C."/>
            <person name="Sharon I."/>
            <person name="Miller C.S."/>
            <person name="Castelle C.J."/>
            <person name="VerBerkmoes N.C."/>
            <person name="Wilkins M.J."/>
            <person name="Hettich R.L."/>
            <person name="Lipton M.S."/>
            <person name="Williams K.H."/>
            <person name="Long P.E."/>
            <person name="Banfield J.F."/>
        </authorList>
    </citation>
    <scope>NUCLEOTIDE SEQUENCE [LARGE SCALE GENOMIC DNA]</scope>
</reference>
<sequence length="210" mass="24904">MINKNWNSIIEVILVIVIVTIWIIWAYGVLNSWQKLAVTSENKIKAINIAREWMEAVSNIRDTNWVKFPSDYSNCWATKDYNWNCIWNSTPPFISSWSYILIQSWALWYLTWLTANADTLSWSGYMQKFPVYFDVEWLISQNFNTTQICSNTKSASCKSIFTREIKIDLNVPNSKMKVNSIVKWYDWSKNVWPHIIDLESTLTNWKKNLY</sequence>
<feature type="transmembrane region" description="Helical" evidence="1">
    <location>
        <begin position="12"/>
        <end position="30"/>
    </location>
</feature>
<keyword evidence="1" id="KW-1133">Transmembrane helix</keyword>
<keyword evidence="1" id="KW-0472">Membrane</keyword>
<comment type="caution">
    <text evidence="2">The sequence shown here is derived from an EMBL/GenBank/DDBJ whole genome shotgun (WGS) entry which is preliminary data.</text>
</comment>
<dbReference type="EMBL" id="AMFJ01000630">
    <property type="protein sequence ID" value="EKE26936.1"/>
    <property type="molecule type" value="Genomic_DNA"/>
</dbReference>
<gene>
    <name evidence="2" type="ORF">ACD_4C00114G0002</name>
</gene>
<organism evidence="2">
    <name type="scientific">uncultured bacterium</name>
    <name type="common">gcode 4</name>
    <dbReference type="NCBI Taxonomy" id="1234023"/>
    <lineage>
        <taxon>Bacteria</taxon>
        <taxon>environmental samples</taxon>
    </lineage>
</organism>
<proteinExistence type="predicted"/>
<dbReference type="AlphaFoldDB" id="K2F722"/>
<name>K2F722_9BACT</name>
<keyword evidence="1" id="KW-0812">Transmembrane</keyword>
<accession>K2F722</accession>
<evidence type="ECO:0000313" key="2">
    <source>
        <dbReference type="EMBL" id="EKE26936.1"/>
    </source>
</evidence>
<evidence type="ECO:0000256" key="1">
    <source>
        <dbReference type="SAM" id="Phobius"/>
    </source>
</evidence>